<dbReference type="EMBL" id="AP023359">
    <property type="protein sequence ID" value="BCJ67746.1"/>
    <property type="molecule type" value="Genomic_DNA"/>
</dbReference>
<dbReference type="KEGG" id="pry:Prubr_47670"/>
<evidence type="ECO:0000313" key="1">
    <source>
        <dbReference type="EMBL" id="BCJ67746.1"/>
    </source>
</evidence>
<organism evidence="1 2">
    <name type="scientific">Polymorphospora rubra</name>
    <dbReference type="NCBI Taxonomy" id="338584"/>
    <lineage>
        <taxon>Bacteria</taxon>
        <taxon>Bacillati</taxon>
        <taxon>Actinomycetota</taxon>
        <taxon>Actinomycetes</taxon>
        <taxon>Micromonosporales</taxon>
        <taxon>Micromonosporaceae</taxon>
        <taxon>Polymorphospora</taxon>
    </lineage>
</organism>
<reference evidence="1" key="1">
    <citation type="submission" date="2020-08" db="EMBL/GenBank/DDBJ databases">
        <title>Whole genome shotgun sequence of Polymorphospora rubra NBRC 101157.</title>
        <authorList>
            <person name="Komaki H."/>
            <person name="Tamura T."/>
        </authorList>
    </citation>
    <scope>NUCLEOTIDE SEQUENCE</scope>
    <source>
        <strain evidence="1">NBRC 101157</strain>
    </source>
</reference>
<dbReference type="AlphaFoldDB" id="A0A810N2Y1"/>
<evidence type="ECO:0000313" key="2">
    <source>
        <dbReference type="Proteomes" id="UP000680866"/>
    </source>
</evidence>
<sequence>MRAVTVAPCWVTPAIHASRTFCAPVKAKAAVQPSTAAVPVLVMVTCAVKPPPPCQVP</sequence>
<name>A0A810N2Y1_9ACTN</name>
<accession>A0A810N2Y1</accession>
<protein>
    <submittedName>
        <fullName evidence="1">Uncharacterized protein</fullName>
    </submittedName>
</protein>
<keyword evidence="2" id="KW-1185">Reference proteome</keyword>
<gene>
    <name evidence="1" type="ORF">Prubr_47670</name>
</gene>
<proteinExistence type="predicted"/>
<dbReference type="Proteomes" id="UP000680866">
    <property type="component" value="Chromosome"/>
</dbReference>